<dbReference type="InterPro" id="IPR026898">
    <property type="entry name" value="PrsW"/>
</dbReference>
<feature type="transmembrane region" description="Helical" evidence="1">
    <location>
        <begin position="222"/>
        <end position="242"/>
    </location>
</feature>
<name>A0ABP7DNN7_9ACTN</name>
<feature type="transmembrane region" description="Helical" evidence="1">
    <location>
        <begin position="139"/>
        <end position="158"/>
    </location>
</feature>
<feature type="transmembrane region" description="Helical" evidence="1">
    <location>
        <begin position="109"/>
        <end position="127"/>
    </location>
</feature>
<dbReference type="PANTHER" id="PTHR36844">
    <property type="entry name" value="PROTEASE PRSW"/>
    <property type="match status" value="1"/>
</dbReference>
<keyword evidence="1" id="KW-0812">Transmembrane</keyword>
<keyword evidence="1" id="KW-0472">Membrane</keyword>
<comment type="caution">
    <text evidence="2">The sequence shown here is derived from an EMBL/GenBank/DDBJ whole genome shotgun (WGS) entry which is preliminary data.</text>
</comment>
<accession>A0ABP7DNN7</accession>
<keyword evidence="2" id="KW-0482">Metalloprotease</keyword>
<dbReference type="Pfam" id="PF13367">
    <property type="entry name" value="PrsW-protease"/>
    <property type="match status" value="1"/>
</dbReference>
<reference evidence="3" key="1">
    <citation type="journal article" date="2019" name="Int. J. Syst. Evol. Microbiol.">
        <title>The Global Catalogue of Microorganisms (GCM) 10K type strain sequencing project: providing services to taxonomists for standard genome sequencing and annotation.</title>
        <authorList>
            <consortium name="The Broad Institute Genomics Platform"/>
            <consortium name="The Broad Institute Genome Sequencing Center for Infectious Disease"/>
            <person name="Wu L."/>
            <person name="Ma J."/>
        </authorList>
    </citation>
    <scope>NUCLEOTIDE SEQUENCE [LARGE SCALE GENOMIC DNA]</scope>
    <source>
        <strain evidence="3">JCM 30846</strain>
    </source>
</reference>
<feature type="transmembrane region" description="Helical" evidence="1">
    <location>
        <begin position="196"/>
        <end position="215"/>
    </location>
</feature>
<evidence type="ECO:0000313" key="3">
    <source>
        <dbReference type="Proteomes" id="UP001499884"/>
    </source>
</evidence>
<sequence length="380" mass="40368">MHLSNKPERRRARRLWPPLACAAWLASMGWVAPQTGLGGMAAGLVLAALLAVPVAGAFLWLDRWEHARPRLLASAFVWGASFAALSAIWSQTALQALADTAVGTDFGKWFRPLVITPVTEEGFKYLFLVWLSVHRRRQIAGLLHGIVYGGLVGAGFAFTENTLYLGKAVTAFAAAGTSDAHAVGRLLITLLLRMVMIPYFHPLMVALSGIAVAASMARRGRVARTATALAGPLAAAALHGAWDWASLAGGNPFLIYEIYGAVLVPVFLTMLVLALVLRRRQGRALAASLPALARTGHIAADEVPVLGDLASRRRARGEARRRAGRGASRATARYQAAVSSLGIGTARAHTVQDRDVLAEQAREAAAARAEMAAALAARRA</sequence>
<keyword evidence="1" id="KW-1133">Transmembrane helix</keyword>
<keyword evidence="3" id="KW-1185">Reference proteome</keyword>
<feature type="transmembrane region" description="Helical" evidence="1">
    <location>
        <begin position="41"/>
        <end position="59"/>
    </location>
</feature>
<dbReference type="PANTHER" id="PTHR36844:SF1">
    <property type="entry name" value="PROTEASE PRSW"/>
    <property type="match status" value="1"/>
</dbReference>
<dbReference type="GO" id="GO:0008237">
    <property type="term" value="F:metallopeptidase activity"/>
    <property type="evidence" value="ECO:0007669"/>
    <property type="project" value="UniProtKB-KW"/>
</dbReference>
<proteinExistence type="predicted"/>
<evidence type="ECO:0000256" key="1">
    <source>
        <dbReference type="SAM" id="Phobius"/>
    </source>
</evidence>
<keyword evidence="2" id="KW-0378">Hydrolase</keyword>
<feature type="transmembrane region" description="Helical" evidence="1">
    <location>
        <begin position="254"/>
        <end position="277"/>
    </location>
</feature>
<dbReference type="EMBL" id="BAABEP010000001">
    <property type="protein sequence ID" value="GAA3707764.1"/>
    <property type="molecule type" value="Genomic_DNA"/>
</dbReference>
<gene>
    <name evidence="2" type="ORF">GCM10023082_02270</name>
</gene>
<dbReference type="Proteomes" id="UP001499884">
    <property type="component" value="Unassembled WGS sequence"/>
</dbReference>
<protein>
    <submittedName>
        <fullName evidence="2">PrsW family intramembrane metalloprotease</fullName>
    </submittedName>
</protein>
<feature type="transmembrane region" description="Helical" evidence="1">
    <location>
        <begin position="71"/>
        <end position="89"/>
    </location>
</feature>
<keyword evidence="2" id="KW-0645">Protease</keyword>
<evidence type="ECO:0000313" key="2">
    <source>
        <dbReference type="EMBL" id="GAA3707764.1"/>
    </source>
</evidence>
<organism evidence="2 3">
    <name type="scientific">Streptomyces tremellae</name>
    <dbReference type="NCBI Taxonomy" id="1124239"/>
    <lineage>
        <taxon>Bacteria</taxon>
        <taxon>Bacillati</taxon>
        <taxon>Actinomycetota</taxon>
        <taxon>Actinomycetes</taxon>
        <taxon>Kitasatosporales</taxon>
        <taxon>Streptomycetaceae</taxon>
        <taxon>Streptomyces</taxon>
    </lineage>
</organism>
<dbReference type="RefSeq" id="WP_345639929.1">
    <property type="nucleotide sequence ID" value="NZ_BAABEP010000001.1"/>
</dbReference>